<accession>A0AAD4LFT4</accession>
<organism evidence="2 3">
    <name type="scientific">Lactarius akahatsu</name>
    <dbReference type="NCBI Taxonomy" id="416441"/>
    <lineage>
        <taxon>Eukaryota</taxon>
        <taxon>Fungi</taxon>
        <taxon>Dikarya</taxon>
        <taxon>Basidiomycota</taxon>
        <taxon>Agaricomycotina</taxon>
        <taxon>Agaricomycetes</taxon>
        <taxon>Russulales</taxon>
        <taxon>Russulaceae</taxon>
        <taxon>Lactarius</taxon>
    </lineage>
</organism>
<dbReference type="EMBL" id="JAKELL010000037">
    <property type="protein sequence ID" value="KAH8989429.1"/>
    <property type="molecule type" value="Genomic_DNA"/>
</dbReference>
<feature type="region of interest" description="Disordered" evidence="1">
    <location>
        <begin position="30"/>
        <end position="54"/>
    </location>
</feature>
<name>A0AAD4LFT4_9AGAM</name>
<evidence type="ECO:0000256" key="1">
    <source>
        <dbReference type="SAM" id="MobiDB-lite"/>
    </source>
</evidence>
<dbReference type="InterPro" id="IPR036812">
    <property type="entry name" value="NAD(P)_OxRdtase_dom_sf"/>
</dbReference>
<dbReference type="AlphaFoldDB" id="A0AAD4LFT4"/>
<dbReference type="Proteomes" id="UP001201163">
    <property type="component" value="Unassembled WGS sequence"/>
</dbReference>
<protein>
    <submittedName>
        <fullName evidence="2">Uncharacterized protein</fullName>
    </submittedName>
</protein>
<sequence>MSYSGNNTKSPHLSVGASLKSCGQPQAISTFRTCTSGTRPPPSKRSSIRSHSRPGISDSLTWVVSKANQYAKDHDKAPFSVYQGNWTSSLWPALRVSHLLIGVLGAGKIAEEPAAGRKVARYLAPIGSAHIEQIKVYDGVEEIGKEKEQLMENIAALDIPLTAEQIRRIEASPFDPGFAHVMIGNGTTDSGYAQSAGYSDRVPFPQPITPMKYWKGRE</sequence>
<evidence type="ECO:0000313" key="3">
    <source>
        <dbReference type="Proteomes" id="UP001201163"/>
    </source>
</evidence>
<dbReference type="SUPFAM" id="SSF51430">
    <property type="entry name" value="NAD(P)-linked oxidoreductase"/>
    <property type="match status" value="1"/>
</dbReference>
<comment type="caution">
    <text evidence="2">The sequence shown here is derived from an EMBL/GenBank/DDBJ whole genome shotgun (WGS) entry which is preliminary data.</text>
</comment>
<reference evidence="2" key="1">
    <citation type="submission" date="2022-01" db="EMBL/GenBank/DDBJ databases">
        <title>Comparative genomics reveals a dynamic genome evolution in the ectomycorrhizal milk-cap (Lactarius) mushrooms.</title>
        <authorList>
            <consortium name="DOE Joint Genome Institute"/>
            <person name="Lebreton A."/>
            <person name="Tang N."/>
            <person name="Kuo A."/>
            <person name="LaButti K."/>
            <person name="Drula E."/>
            <person name="Barry K."/>
            <person name="Clum A."/>
            <person name="Lipzen A."/>
            <person name="Mousain D."/>
            <person name="Ng V."/>
            <person name="Wang R."/>
            <person name="Wang X."/>
            <person name="Dai Y."/>
            <person name="Henrissat B."/>
            <person name="Grigoriev I.V."/>
            <person name="Guerin-Laguette A."/>
            <person name="Yu F."/>
            <person name="Martin F.M."/>
        </authorList>
    </citation>
    <scope>NUCLEOTIDE SEQUENCE</scope>
    <source>
        <strain evidence="2">QP</strain>
    </source>
</reference>
<proteinExistence type="predicted"/>
<keyword evidence="3" id="KW-1185">Reference proteome</keyword>
<gene>
    <name evidence="2" type="ORF">EDB92DRAFT_2002675</name>
</gene>
<evidence type="ECO:0000313" key="2">
    <source>
        <dbReference type="EMBL" id="KAH8989429.1"/>
    </source>
</evidence>